<dbReference type="SUPFAM" id="SSF47336">
    <property type="entry name" value="ACP-like"/>
    <property type="match status" value="1"/>
</dbReference>
<dbReference type="InterPro" id="IPR042099">
    <property type="entry name" value="ANL_N_sf"/>
</dbReference>
<dbReference type="SMART" id="SM01294">
    <property type="entry name" value="PKS_PP_betabranch"/>
    <property type="match status" value="1"/>
</dbReference>
<dbReference type="InterPro" id="IPR010071">
    <property type="entry name" value="AA_adenyl_dom"/>
</dbReference>
<dbReference type="Gene3D" id="3.30.300.30">
    <property type="match status" value="1"/>
</dbReference>
<dbReference type="Pfam" id="PF00550">
    <property type="entry name" value="PP-binding"/>
    <property type="match status" value="1"/>
</dbReference>
<dbReference type="SUPFAM" id="SSF52777">
    <property type="entry name" value="CoA-dependent acyltransferases"/>
    <property type="match status" value="4"/>
</dbReference>
<dbReference type="GO" id="GO:0005829">
    <property type="term" value="C:cytosol"/>
    <property type="evidence" value="ECO:0007669"/>
    <property type="project" value="TreeGrafter"/>
</dbReference>
<dbReference type="SUPFAM" id="SSF56801">
    <property type="entry name" value="Acetyl-CoA synthetase-like"/>
    <property type="match status" value="1"/>
</dbReference>
<dbReference type="GO" id="GO:0008610">
    <property type="term" value="P:lipid biosynthetic process"/>
    <property type="evidence" value="ECO:0007669"/>
    <property type="project" value="UniProtKB-ARBA"/>
</dbReference>
<organism evidence="4 5">
    <name type="scientific">Mycolicibacterium duvalii</name>
    <dbReference type="NCBI Taxonomy" id="39688"/>
    <lineage>
        <taxon>Bacteria</taxon>
        <taxon>Bacillati</taxon>
        <taxon>Actinomycetota</taxon>
        <taxon>Actinomycetes</taxon>
        <taxon>Mycobacteriales</taxon>
        <taxon>Mycobacteriaceae</taxon>
        <taxon>Mycolicibacterium</taxon>
    </lineage>
</organism>
<dbReference type="InterPro" id="IPR009081">
    <property type="entry name" value="PP-bd_ACP"/>
</dbReference>
<dbReference type="UniPathway" id="UPA00011"/>
<dbReference type="Proteomes" id="UP000467006">
    <property type="component" value="Chromosome"/>
</dbReference>
<name>A0A7I7JVG9_9MYCO</name>
<comment type="cofactor">
    <cofactor evidence="1">
        <name>pantetheine 4'-phosphate</name>
        <dbReference type="ChEBI" id="CHEBI:47942"/>
    </cofactor>
</comment>
<sequence length="1454" mass="155294">MTTARTGAPSKSAIADVLALSPLQQGLYSLTAMTDGADPYVIGMSADVSGALDVALLRDCAAEMLVRHPNLRASFFQGSLTRPVQVVPDEVPTPWRHVRCEAAEVGAVEADERGRRFDLARGPVIRFLLIESPQQRWRFVITAHHIVIDGWSLSLLVSELLTLYRCTGDTSALPAPPRPYRDYIGWLASRDQAHARALWRAHLAGLESPTLLAPALGAVTPGDGLPDITELQADSDTTAALVATARARGVTLNSLVQLAWAVILSSLTDRADITFGVTVSGRPDDLAGVESMVGLFVNTVPLRVRLDPRAPVGAQCLALQHEAAALRDHSYLGHAELRALGGIGEMFDTLLVYENFPPGAVAGAGALEANGAVFTPVALQSLAHFPVTIAAHLTDGRLTVLVEVKDGALGRITPESLGARLLETTQRLVDGWDRPLREVSVLPGDHLRPGDSVAPPAGLGFHLRFAETVSARMGSVALSWHDGELTYRQLDEAADRLAALLRSRGVGAESPVAIRLCRGPDYVVAMVAVLKAGGMIVPLDPALPADRLEVILRRSGAGVVVDEELMASATADPPTGYRPARPRAGQGAYVVFTSGTTGEPKGVIGTHQALLAYAEDHIAAILRPAAERVRRPLRIAHAWSFTFDAAWQPLAALLDGHAVHIIDDTIQRDAVGLVETIARFGIDMIDTTPSMFGALRDAGLTSTVPLAVLALGGENIGSGLWQQIGRECARTGMSAYNCYGPTETTVEAVVAEIAAHERPTIGRPTATTRAYVLDSWLRPVPAGAVGELYLAGGQLTRGYLGRSAESAARFVADPFVAGGRMYRTGDVVRRDLDDTLCYLGRSDTQVKIRGFRVEPAEVAAVLSGHPAVAQAHVAVRAHRRGPRLTAYVTGCPPVGELRTWLSVRLPRYLMPHRIVAVDEFPLTSHGKIDEPALAASEPPGDGVAAAPQTPTELELAGVLGEVLGVDEAGTVDVTADFLELGLDSIVALSVVQAARRRGLAMRAKLMLECGTIRELAAAIDADAARPPDGTDDDGGPIPLLPNAYWLFEYGEPRRLASTEALRLPAGITGDQLDTLLRDLVAAHPVLRTRLDRATMTLVEHPLEKLFTEEQVSGDLAAEVARHTAAALERLDPHRGPLFDAVWLRVPGSGPGVLLLTAHVLALDPVSWQIVIGELDAAWHALAAGRRPGTRGEHTSFRQWATLLRARAEQLGDAGFWVAQLDGADPALGTRRLRPATDRAGELQLTVTVTDPDVTSHLLSAQQSVFEVLVAVLSRTITRWRQRRGQPAPPPLVALETHGRVDLAEADTSDTVGLLSAIYPLRLRGEDPGAVAADLAEVPFGGVDYGLLRYWRADTAETLKVHPEPQVLLNYLGRNDFGPTGGAVAADRLLLTGLSTVPEPDAAVRHELTIVAAIVAHGETPALVAQWRTLPDILGAADVAELQAIWQDELREVLR</sequence>
<dbReference type="SMART" id="SM00823">
    <property type="entry name" value="PKS_PP"/>
    <property type="match status" value="1"/>
</dbReference>
<dbReference type="InterPro" id="IPR025110">
    <property type="entry name" value="AMP-bd_C"/>
</dbReference>
<dbReference type="PANTHER" id="PTHR45527:SF1">
    <property type="entry name" value="FATTY ACID SYNTHASE"/>
    <property type="match status" value="1"/>
</dbReference>
<dbReference type="InterPro" id="IPR001242">
    <property type="entry name" value="Condensation_dom"/>
</dbReference>
<evidence type="ECO:0000256" key="2">
    <source>
        <dbReference type="ARBA" id="ARBA00022450"/>
    </source>
</evidence>
<dbReference type="Pfam" id="PF00668">
    <property type="entry name" value="Condensation"/>
    <property type="match status" value="2"/>
</dbReference>
<dbReference type="Pfam" id="PF13193">
    <property type="entry name" value="AMP-binding_C"/>
    <property type="match status" value="1"/>
</dbReference>
<dbReference type="InterPro" id="IPR045851">
    <property type="entry name" value="AMP-bd_C_sf"/>
</dbReference>
<dbReference type="Pfam" id="PF00501">
    <property type="entry name" value="AMP-binding"/>
    <property type="match status" value="1"/>
</dbReference>
<dbReference type="OrthoDB" id="2472181at2"/>
<dbReference type="GO" id="GO:0031177">
    <property type="term" value="F:phosphopantetheine binding"/>
    <property type="evidence" value="ECO:0007669"/>
    <property type="project" value="InterPro"/>
</dbReference>
<reference evidence="4 5" key="1">
    <citation type="journal article" date="2019" name="Emerg. Microbes Infect.">
        <title>Comprehensive subspecies identification of 175 nontuberculous mycobacteria species based on 7547 genomic profiles.</title>
        <authorList>
            <person name="Matsumoto Y."/>
            <person name="Kinjo T."/>
            <person name="Motooka D."/>
            <person name="Nabeya D."/>
            <person name="Jung N."/>
            <person name="Uechi K."/>
            <person name="Horii T."/>
            <person name="Iida T."/>
            <person name="Fujita J."/>
            <person name="Nakamura S."/>
        </authorList>
    </citation>
    <scope>NUCLEOTIDE SEQUENCE [LARGE SCALE GENOMIC DNA]</scope>
    <source>
        <strain evidence="4 5">JCM 6396</strain>
    </source>
</reference>
<dbReference type="InterPro" id="IPR000873">
    <property type="entry name" value="AMP-dep_synth/lig_dom"/>
</dbReference>
<dbReference type="GO" id="GO:0043041">
    <property type="term" value="P:amino acid activation for nonribosomal peptide biosynthetic process"/>
    <property type="evidence" value="ECO:0007669"/>
    <property type="project" value="TreeGrafter"/>
</dbReference>
<dbReference type="CDD" id="cd05930">
    <property type="entry name" value="A_NRPS"/>
    <property type="match status" value="1"/>
</dbReference>
<dbReference type="GO" id="GO:0044550">
    <property type="term" value="P:secondary metabolite biosynthetic process"/>
    <property type="evidence" value="ECO:0007669"/>
    <property type="project" value="TreeGrafter"/>
</dbReference>
<dbReference type="Gene3D" id="1.10.1200.10">
    <property type="entry name" value="ACP-like"/>
    <property type="match status" value="1"/>
</dbReference>
<evidence type="ECO:0000256" key="3">
    <source>
        <dbReference type="ARBA" id="ARBA00022553"/>
    </source>
</evidence>
<evidence type="ECO:0000313" key="5">
    <source>
        <dbReference type="Proteomes" id="UP000467006"/>
    </source>
</evidence>
<evidence type="ECO:0000313" key="4">
    <source>
        <dbReference type="EMBL" id="BBX15856.1"/>
    </source>
</evidence>
<dbReference type="KEGG" id="mdu:MDUV_07160"/>
<keyword evidence="3" id="KW-0597">Phosphoprotein</keyword>
<dbReference type="InterPro" id="IPR023213">
    <property type="entry name" value="CAT-like_dom_sf"/>
</dbReference>
<dbReference type="InterPro" id="IPR020806">
    <property type="entry name" value="PKS_PP-bd"/>
</dbReference>
<dbReference type="PROSITE" id="PS00455">
    <property type="entry name" value="AMP_BINDING"/>
    <property type="match status" value="1"/>
</dbReference>
<keyword evidence="2" id="KW-0596">Phosphopantetheine</keyword>
<proteinExistence type="predicted"/>
<dbReference type="NCBIfam" id="TIGR01733">
    <property type="entry name" value="AA-adenyl-dom"/>
    <property type="match status" value="1"/>
</dbReference>
<accession>A0A7I7JVG9</accession>
<dbReference type="PANTHER" id="PTHR45527">
    <property type="entry name" value="NONRIBOSOMAL PEPTIDE SYNTHETASE"/>
    <property type="match status" value="1"/>
</dbReference>
<evidence type="ECO:0000256" key="1">
    <source>
        <dbReference type="ARBA" id="ARBA00001957"/>
    </source>
</evidence>
<dbReference type="Gene3D" id="3.40.50.12780">
    <property type="entry name" value="N-terminal domain of ligase-like"/>
    <property type="match status" value="1"/>
</dbReference>
<dbReference type="InterPro" id="IPR036736">
    <property type="entry name" value="ACP-like_sf"/>
</dbReference>
<dbReference type="Gene3D" id="3.30.559.10">
    <property type="entry name" value="Chloramphenicol acetyltransferase-like domain"/>
    <property type="match status" value="2"/>
</dbReference>
<keyword evidence="5" id="KW-1185">Reference proteome</keyword>
<protein>
    <submittedName>
        <fullName evidence="4">Non-ribosomal peptide synthetase</fullName>
    </submittedName>
</protein>
<dbReference type="EMBL" id="AP022563">
    <property type="protein sequence ID" value="BBX15856.1"/>
    <property type="molecule type" value="Genomic_DNA"/>
</dbReference>
<gene>
    <name evidence="4" type="ORF">MDUV_07160</name>
</gene>
<dbReference type="PROSITE" id="PS50075">
    <property type="entry name" value="CARRIER"/>
    <property type="match status" value="1"/>
</dbReference>
<dbReference type="GO" id="GO:0003824">
    <property type="term" value="F:catalytic activity"/>
    <property type="evidence" value="ECO:0007669"/>
    <property type="project" value="InterPro"/>
</dbReference>
<dbReference type="RefSeq" id="WP_098003568.1">
    <property type="nucleotide sequence ID" value="NZ_AP022563.1"/>
</dbReference>
<dbReference type="InterPro" id="IPR020845">
    <property type="entry name" value="AMP-binding_CS"/>
</dbReference>
<dbReference type="Gene3D" id="3.30.559.30">
    <property type="entry name" value="Nonribosomal peptide synthetase, condensation domain"/>
    <property type="match status" value="2"/>
</dbReference>